<dbReference type="CDD" id="cd03230">
    <property type="entry name" value="ABC_DR_subfamily_A"/>
    <property type="match status" value="1"/>
</dbReference>
<dbReference type="InterPro" id="IPR003439">
    <property type="entry name" value="ABC_transporter-like_ATP-bd"/>
</dbReference>
<proteinExistence type="predicted"/>
<dbReference type="SMART" id="SM00382">
    <property type="entry name" value="AAA"/>
    <property type="match status" value="1"/>
</dbReference>
<feature type="domain" description="ABC transporter" evidence="4">
    <location>
        <begin position="6"/>
        <end position="233"/>
    </location>
</feature>
<sequence length="309" mass="33750">MNEPVIRLDRIAKRYRRVRAVEDVSLSIHRGECVALVGHNGAGKTTLFKLMLGLAAPTAGDISVLGARPQSGDGARKRGAVGFLPENVAFDPGMTGRETLSFYAALRGCGTAGIDGLIRRVGLEDAADRRVRTYSKGMRQRLGLAQALLGAPELLLLDEPTTGLDPIVRATFYDIVAELQGQGVTVLISSHVLSELEARTDRIVILHHGHVAADGPLDFIRREAGIPTLLRIRTRPCRTGEVVSAFDGRVDWERVDERTVLLFCPPMEKMAALRRVAGMGDIVEDIETIPPGLEQLYRHYTGKTVEERA</sequence>
<dbReference type="PANTHER" id="PTHR42939:SF1">
    <property type="entry name" value="ABC TRANSPORTER ATP-BINDING PROTEIN ALBC-RELATED"/>
    <property type="match status" value="1"/>
</dbReference>
<reference evidence="5 6" key="1">
    <citation type="submission" date="2018-07" db="EMBL/GenBank/DDBJ databases">
        <title>Venubactetium sediminum gen. nov., sp. nov., isolated from a marine solar saltern.</title>
        <authorList>
            <person name="Wang S."/>
        </authorList>
    </citation>
    <scope>NUCLEOTIDE SEQUENCE [LARGE SCALE GENOMIC DNA]</scope>
    <source>
        <strain evidence="5 6">WD2A32</strain>
    </source>
</reference>
<keyword evidence="6" id="KW-1185">Reference proteome</keyword>
<dbReference type="PROSITE" id="PS50893">
    <property type="entry name" value="ABC_TRANSPORTER_2"/>
    <property type="match status" value="1"/>
</dbReference>
<dbReference type="EMBL" id="QPMH01000007">
    <property type="protein sequence ID" value="RDD62062.1"/>
    <property type="molecule type" value="Genomic_DNA"/>
</dbReference>
<evidence type="ECO:0000256" key="1">
    <source>
        <dbReference type="ARBA" id="ARBA00022448"/>
    </source>
</evidence>
<dbReference type="GO" id="GO:0016887">
    <property type="term" value="F:ATP hydrolysis activity"/>
    <property type="evidence" value="ECO:0007669"/>
    <property type="project" value="InterPro"/>
</dbReference>
<dbReference type="InterPro" id="IPR003593">
    <property type="entry name" value="AAA+_ATPase"/>
</dbReference>
<gene>
    <name evidence="5" type="ORF">DRB17_09485</name>
</gene>
<evidence type="ECO:0000259" key="4">
    <source>
        <dbReference type="PROSITE" id="PS50893"/>
    </source>
</evidence>
<keyword evidence="3 5" id="KW-0067">ATP-binding</keyword>
<name>A0A369TB28_9PROT</name>
<keyword evidence="2" id="KW-0547">Nucleotide-binding</keyword>
<evidence type="ECO:0000313" key="5">
    <source>
        <dbReference type="EMBL" id="RDD62062.1"/>
    </source>
</evidence>
<dbReference type="GO" id="GO:0005524">
    <property type="term" value="F:ATP binding"/>
    <property type="evidence" value="ECO:0007669"/>
    <property type="project" value="UniProtKB-KW"/>
</dbReference>
<keyword evidence="1" id="KW-0813">Transport</keyword>
<dbReference type="PROSITE" id="PS00211">
    <property type="entry name" value="ABC_TRANSPORTER_1"/>
    <property type="match status" value="1"/>
</dbReference>
<dbReference type="AlphaFoldDB" id="A0A369TB28"/>
<evidence type="ECO:0000313" key="6">
    <source>
        <dbReference type="Proteomes" id="UP000253941"/>
    </source>
</evidence>
<comment type="caution">
    <text evidence="5">The sequence shown here is derived from an EMBL/GenBank/DDBJ whole genome shotgun (WGS) entry which is preliminary data.</text>
</comment>
<dbReference type="Pfam" id="PF00005">
    <property type="entry name" value="ABC_tran"/>
    <property type="match status" value="1"/>
</dbReference>
<evidence type="ECO:0000256" key="2">
    <source>
        <dbReference type="ARBA" id="ARBA00022741"/>
    </source>
</evidence>
<dbReference type="InterPro" id="IPR027417">
    <property type="entry name" value="P-loop_NTPase"/>
</dbReference>
<dbReference type="Proteomes" id="UP000253941">
    <property type="component" value="Unassembled WGS sequence"/>
</dbReference>
<protein>
    <submittedName>
        <fullName evidence="5">ABC transporter ATP-binding protein</fullName>
    </submittedName>
</protein>
<organism evidence="5 6">
    <name type="scientific">Ferruginivarius sediminum</name>
    <dbReference type="NCBI Taxonomy" id="2661937"/>
    <lineage>
        <taxon>Bacteria</taxon>
        <taxon>Pseudomonadati</taxon>
        <taxon>Pseudomonadota</taxon>
        <taxon>Alphaproteobacteria</taxon>
        <taxon>Rhodospirillales</taxon>
        <taxon>Rhodospirillaceae</taxon>
        <taxon>Ferruginivarius</taxon>
    </lineage>
</organism>
<dbReference type="RefSeq" id="WP_114581960.1">
    <property type="nucleotide sequence ID" value="NZ_QPMH01000007.1"/>
</dbReference>
<dbReference type="Gene3D" id="3.40.50.300">
    <property type="entry name" value="P-loop containing nucleotide triphosphate hydrolases"/>
    <property type="match status" value="1"/>
</dbReference>
<dbReference type="InterPro" id="IPR017871">
    <property type="entry name" value="ABC_transporter-like_CS"/>
</dbReference>
<dbReference type="InterPro" id="IPR051782">
    <property type="entry name" value="ABC_Transporter_VariousFunc"/>
</dbReference>
<dbReference type="PANTHER" id="PTHR42939">
    <property type="entry name" value="ABC TRANSPORTER ATP-BINDING PROTEIN ALBC-RELATED"/>
    <property type="match status" value="1"/>
</dbReference>
<evidence type="ECO:0000256" key="3">
    <source>
        <dbReference type="ARBA" id="ARBA00022840"/>
    </source>
</evidence>
<accession>A0A369TB28</accession>
<dbReference type="SUPFAM" id="SSF52540">
    <property type="entry name" value="P-loop containing nucleoside triphosphate hydrolases"/>
    <property type="match status" value="1"/>
</dbReference>